<name>A0A328QAJ1_9EURY</name>
<keyword evidence="5 8" id="KW-0812">Transmembrane</keyword>
<dbReference type="PROSITE" id="PS51012">
    <property type="entry name" value="ABC_TM2"/>
    <property type="match status" value="1"/>
</dbReference>
<dbReference type="InterPro" id="IPR013525">
    <property type="entry name" value="ABC2_TM"/>
</dbReference>
<dbReference type="PRINTS" id="PR00164">
    <property type="entry name" value="ABC2TRNSPORT"/>
</dbReference>
<feature type="transmembrane region" description="Helical" evidence="8">
    <location>
        <begin position="292"/>
        <end position="311"/>
    </location>
</feature>
<evidence type="ECO:0000256" key="1">
    <source>
        <dbReference type="ARBA" id="ARBA00004651"/>
    </source>
</evidence>
<feature type="transmembrane region" description="Helical" evidence="8">
    <location>
        <begin position="182"/>
        <end position="205"/>
    </location>
</feature>
<comment type="caution">
    <text evidence="10">The sequence shown here is derived from an EMBL/GenBank/DDBJ whole genome shotgun (WGS) entry which is preliminary data.</text>
</comment>
<evidence type="ECO:0000256" key="5">
    <source>
        <dbReference type="ARBA" id="ARBA00022692"/>
    </source>
</evidence>
<dbReference type="OMA" id="CAMMTSI"/>
<keyword evidence="6 8" id="KW-1133">Transmembrane helix</keyword>
<keyword evidence="7 8" id="KW-0472">Membrane</keyword>
<feature type="transmembrane region" description="Helical" evidence="8">
    <location>
        <begin position="349"/>
        <end position="369"/>
    </location>
</feature>
<protein>
    <submittedName>
        <fullName evidence="10">ABC transporter permease</fullName>
    </submittedName>
</protein>
<feature type="transmembrane region" description="Helical" evidence="8">
    <location>
        <begin position="239"/>
        <end position="257"/>
    </location>
</feature>
<reference evidence="10 11" key="1">
    <citation type="submission" date="2017-05" db="EMBL/GenBank/DDBJ databases">
        <title>Host range expansion of the Methanosphaera genus to humans and monogastric animals involves recent and extensive reduction in genome content.</title>
        <authorList>
            <person name="Hoedt E.C."/>
            <person name="Volmer J.G."/>
            <person name="Parks D.H."/>
            <person name="Rosewarne C.P."/>
            <person name="Denman S.E."/>
            <person name="Mcsweeney C.S."/>
            <person name="O Cuiv P."/>
            <person name="Hugenholtz P."/>
            <person name="Tyson G.W."/>
            <person name="Morrison M."/>
        </authorList>
    </citation>
    <scope>NUCLEOTIDE SEQUENCE [LARGE SCALE GENOMIC DNA]</scope>
    <source>
        <strain evidence="10 11">PA5</strain>
    </source>
</reference>
<evidence type="ECO:0000256" key="6">
    <source>
        <dbReference type="ARBA" id="ARBA00022989"/>
    </source>
</evidence>
<feature type="transmembrane region" description="Helical" evidence="8">
    <location>
        <begin position="21"/>
        <end position="43"/>
    </location>
</feature>
<evidence type="ECO:0000256" key="7">
    <source>
        <dbReference type="ARBA" id="ARBA00023136"/>
    </source>
</evidence>
<sequence>MAEINKIKWMIKKDLLTLWRHKVQFASLILFPILMIALCGWGMGGTVENTPVVVVKQSSGDVTDQVINALKADDTFDIKDIMTNSDDAKEKVDNGEVKAAIILSSDFESSNSKNAVLYIDSSDQLTTQTLVPKTEQIFASLSEKVGTQQVNANTTTNPITQTAQTIKLQVNKIYGDLDYIDFLLPGVLAMTMFMSSMMTMGNSIAGERERGELSRLFMTPTNVSSVLTGKIISQVVRELIRALVLIIAAMLLFNVMIKGNLLLLVLVILIAVLCFVGFGMMFSATAKTQEDYIQIVMPVAMPMMFICGVFFPTETMPWILQKIALFLPLTYANDAFRAVMLKGAGLGSIAFDLIVLLAFALLFFIVGIVRFNRDV</sequence>
<feature type="transmembrane region" description="Helical" evidence="8">
    <location>
        <begin position="263"/>
        <end position="285"/>
    </location>
</feature>
<organism evidence="10 11">
    <name type="scientific">Methanosphaera stadtmanae</name>
    <dbReference type="NCBI Taxonomy" id="2317"/>
    <lineage>
        <taxon>Archaea</taxon>
        <taxon>Methanobacteriati</taxon>
        <taxon>Methanobacteriota</taxon>
        <taxon>Methanomada group</taxon>
        <taxon>Methanobacteria</taxon>
        <taxon>Methanobacteriales</taxon>
        <taxon>Methanobacteriaceae</taxon>
        <taxon>Methanosphaera</taxon>
    </lineage>
</organism>
<evidence type="ECO:0000259" key="9">
    <source>
        <dbReference type="PROSITE" id="PS51012"/>
    </source>
</evidence>
<dbReference type="RefSeq" id="WP_011405812.1">
    <property type="nucleotide sequence ID" value="NZ_CATZNA010000005.1"/>
</dbReference>
<dbReference type="InterPro" id="IPR047817">
    <property type="entry name" value="ABC2_TM_bact-type"/>
</dbReference>
<dbReference type="InterPro" id="IPR000412">
    <property type="entry name" value="ABC_2_transport"/>
</dbReference>
<evidence type="ECO:0000256" key="8">
    <source>
        <dbReference type="SAM" id="Phobius"/>
    </source>
</evidence>
<accession>A0A328QAJ1</accession>
<evidence type="ECO:0000313" key="11">
    <source>
        <dbReference type="Proteomes" id="UP000248557"/>
    </source>
</evidence>
<evidence type="ECO:0000256" key="3">
    <source>
        <dbReference type="ARBA" id="ARBA00022448"/>
    </source>
</evidence>
<dbReference type="Proteomes" id="UP000248557">
    <property type="component" value="Unassembled WGS sequence"/>
</dbReference>
<dbReference type="InterPro" id="IPR051449">
    <property type="entry name" value="ABC-2_transporter_component"/>
</dbReference>
<proteinExistence type="inferred from homology"/>
<dbReference type="GeneID" id="3855161"/>
<dbReference type="PANTHER" id="PTHR30294">
    <property type="entry name" value="MEMBRANE COMPONENT OF ABC TRANSPORTER YHHJ-RELATED"/>
    <property type="match status" value="1"/>
</dbReference>
<dbReference type="GO" id="GO:0043190">
    <property type="term" value="C:ATP-binding cassette (ABC) transporter complex"/>
    <property type="evidence" value="ECO:0007669"/>
    <property type="project" value="InterPro"/>
</dbReference>
<comment type="similarity">
    <text evidence="2">Belongs to the ABC-2 integral membrane protein family.</text>
</comment>
<keyword evidence="3" id="KW-0813">Transport</keyword>
<dbReference type="Pfam" id="PF12698">
    <property type="entry name" value="ABC2_membrane_3"/>
    <property type="match status" value="1"/>
</dbReference>
<evidence type="ECO:0000256" key="2">
    <source>
        <dbReference type="ARBA" id="ARBA00007783"/>
    </source>
</evidence>
<comment type="subcellular location">
    <subcellularLocation>
        <location evidence="1">Cell membrane</location>
        <topology evidence="1">Multi-pass membrane protein</topology>
    </subcellularLocation>
</comment>
<dbReference type="PANTHER" id="PTHR30294:SF29">
    <property type="entry name" value="MULTIDRUG ABC TRANSPORTER PERMEASE YBHS-RELATED"/>
    <property type="match status" value="1"/>
</dbReference>
<dbReference type="AlphaFoldDB" id="A0A328QAJ1"/>
<evidence type="ECO:0000313" key="10">
    <source>
        <dbReference type="EMBL" id="RAP03678.1"/>
    </source>
</evidence>
<feature type="domain" description="ABC transmembrane type-2" evidence="9">
    <location>
        <begin position="149"/>
        <end position="374"/>
    </location>
</feature>
<dbReference type="Gene3D" id="3.40.1710.10">
    <property type="entry name" value="abc type-2 transporter like domain"/>
    <property type="match status" value="1"/>
</dbReference>
<dbReference type="GO" id="GO:0140359">
    <property type="term" value="F:ABC-type transporter activity"/>
    <property type="evidence" value="ECO:0007669"/>
    <property type="project" value="InterPro"/>
</dbReference>
<dbReference type="EMBL" id="NGJK01000012">
    <property type="protein sequence ID" value="RAP03678.1"/>
    <property type="molecule type" value="Genomic_DNA"/>
</dbReference>
<gene>
    <name evidence="10" type="ORF">CA615_00990</name>
</gene>
<evidence type="ECO:0000256" key="4">
    <source>
        <dbReference type="ARBA" id="ARBA00022475"/>
    </source>
</evidence>
<keyword evidence="4" id="KW-1003">Cell membrane</keyword>